<feature type="binding site" evidence="6">
    <location>
        <position position="247"/>
    </location>
    <ligand>
        <name>S-adenosyl-L-methionine</name>
        <dbReference type="ChEBI" id="CHEBI:59789"/>
    </ligand>
</feature>
<evidence type="ECO:0000313" key="8">
    <source>
        <dbReference type="Proteomes" id="UP000557688"/>
    </source>
</evidence>
<dbReference type="InterPro" id="IPR012340">
    <property type="entry name" value="NA-bd_OB-fold"/>
</dbReference>
<keyword evidence="1" id="KW-0004">4Fe-4S</keyword>
<dbReference type="SUPFAM" id="SSF53335">
    <property type="entry name" value="S-adenosyl-L-methionine-dependent methyltransferases"/>
    <property type="match status" value="1"/>
</dbReference>
<keyword evidence="1" id="KW-0408">Iron</keyword>
<dbReference type="InterPro" id="IPR029063">
    <property type="entry name" value="SAM-dependent_MTases_sf"/>
</dbReference>
<feature type="binding site" evidence="6">
    <location>
        <position position="342"/>
    </location>
    <ligand>
        <name>S-adenosyl-L-methionine</name>
        <dbReference type="ChEBI" id="CHEBI:59789"/>
    </ligand>
</feature>
<feature type="binding site" evidence="6">
    <location>
        <position position="298"/>
    </location>
    <ligand>
        <name>S-adenosyl-L-methionine</name>
        <dbReference type="ChEBI" id="CHEBI:59789"/>
    </ligand>
</feature>
<feature type="active site" description="Nucleophile" evidence="6">
    <location>
        <position position="368"/>
    </location>
</feature>
<evidence type="ECO:0000256" key="6">
    <source>
        <dbReference type="PROSITE-ProRule" id="PRU01024"/>
    </source>
</evidence>
<dbReference type="GO" id="GO:0070041">
    <property type="term" value="F:rRNA (uridine-C5-)-methyltransferase activity"/>
    <property type="evidence" value="ECO:0007669"/>
    <property type="project" value="TreeGrafter"/>
</dbReference>
<dbReference type="SUPFAM" id="SSF50249">
    <property type="entry name" value="Nucleic acid-binding proteins"/>
    <property type="match status" value="1"/>
</dbReference>
<evidence type="ECO:0000313" key="7">
    <source>
        <dbReference type="EMBL" id="MBB3173365.1"/>
    </source>
</evidence>
<proteinExistence type="inferred from homology"/>
<sequence length="421" mass="43959">MSGLPTLDITALGREGDGIAHAGGAAMFVPFALPGETVRAAPDGGLPEVLRASPERVAPPCALFGACGGCVLQHLDRQAGLAWKAERVSAALRGAGFSPPAPALFQAAPRTRRRIDLAIRREGDRVALGLHRRRGAPVDMSVCEVLEPRLFALLEPLRGLLRRFPGLSREASVAINGLDSGPDLLLRGAGRLDAPLRRILAEFAATHAIARIGWADREGVETACQLRPVRHVLSGHAVQPAPGAFLQATRDGEAAIIAAVMAGVPERLRAKGRILDLFAGIGTLSFALAARGKVLAFEGDAAAASALAAAAGGTRVLAARRDLVRQPVLAREMAENDVVVLDPPFAGAAVQIREIAAARPAVVIYVSCNPDRLGEDAGALARAGYSLDAVSVIDQFLWSAHVESVSVFTRAGRQAAGRAAR</sequence>
<evidence type="ECO:0000256" key="3">
    <source>
        <dbReference type="ARBA" id="ARBA00022679"/>
    </source>
</evidence>
<dbReference type="Gene3D" id="2.40.50.1070">
    <property type="match status" value="1"/>
</dbReference>
<dbReference type="GO" id="GO:0051539">
    <property type="term" value="F:4 iron, 4 sulfur cluster binding"/>
    <property type="evidence" value="ECO:0007669"/>
    <property type="project" value="UniProtKB-KW"/>
</dbReference>
<dbReference type="EC" id="2.1.1.190" evidence="7"/>
<dbReference type="PANTHER" id="PTHR11061:SF49">
    <property type="entry name" value="23S RRNA (URACIL(1939)-C(5))-METHYLTRANSFERASE RLMD"/>
    <property type="match status" value="1"/>
</dbReference>
<dbReference type="PANTHER" id="PTHR11061">
    <property type="entry name" value="RNA M5U METHYLTRANSFERASE"/>
    <property type="match status" value="1"/>
</dbReference>
<dbReference type="Gene3D" id="2.40.50.140">
    <property type="entry name" value="Nucleic acid-binding proteins"/>
    <property type="match status" value="1"/>
</dbReference>
<dbReference type="EMBL" id="JACHXV010000004">
    <property type="protein sequence ID" value="MBB3173365.1"/>
    <property type="molecule type" value="Genomic_DNA"/>
</dbReference>
<comment type="caution">
    <text evidence="7">The sequence shown here is derived from an EMBL/GenBank/DDBJ whole genome shotgun (WGS) entry which is preliminary data.</text>
</comment>
<gene>
    <name evidence="7" type="ORF">FHR90_001188</name>
</gene>
<keyword evidence="2 6" id="KW-0489">Methyltransferase</keyword>
<keyword evidence="4 6" id="KW-0949">S-adenosyl-L-methionine</keyword>
<comment type="similarity">
    <text evidence="6">Belongs to the class I-like SAM-binding methyltransferase superfamily. RNA M5U methyltransferase family.</text>
</comment>
<dbReference type="GO" id="GO:0070475">
    <property type="term" value="P:rRNA base methylation"/>
    <property type="evidence" value="ECO:0007669"/>
    <property type="project" value="TreeGrafter"/>
</dbReference>
<dbReference type="Proteomes" id="UP000557688">
    <property type="component" value="Unassembled WGS sequence"/>
</dbReference>
<accession>A0A839UXI8</accession>
<dbReference type="Pfam" id="PF03602">
    <property type="entry name" value="Cons_hypoth95"/>
    <property type="match status" value="1"/>
</dbReference>
<evidence type="ECO:0000256" key="2">
    <source>
        <dbReference type="ARBA" id="ARBA00022603"/>
    </source>
</evidence>
<protein>
    <submittedName>
        <fullName evidence="7">23S rRNA (Uracil1939-C5)-methyltransferase</fullName>
        <ecNumber evidence="7">2.1.1.190</ecNumber>
    </submittedName>
</protein>
<organism evidence="7 8">
    <name type="scientific">Endobacter medicaginis</name>
    <dbReference type="NCBI Taxonomy" id="1181271"/>
    <lineage>
        <taxon>Bacteria</taxon>
        <taxon>Pseudomonadati</taxon>
        <taxon>Pseudomonadota</taxon>
        <taxon>Alphaproteobacteria</taxon>
        <taxon>Acetobacterales</taxon>
        <taxon>Acetobacteraceae</taxon>
        <taxon>Endobacter</taxon>
    </lineage>
</organism>
<reference evidence="7 8" key="1">
    <citation type="submission" date="2020-08" db="EMBL/GenBank/DDBJ databases">
        <title>Genomic Encyclopedia of Type Strains, Phase III (KMG-III): the genomes of soil and plant-associated and newly described type strains.</title>
        <authorList>
            <person name="Whitman W."/>
        </authorList>
    </citation>
    <scope>NUCLEOTIDE SEQUENCE [LARGE SCALE GENOMIC DNA]</scope>
    <source>
        <strain evidence="7 8">CECT 8088</strain>
    </source>
</reference>
<evidence type="ECO:0000256" key="5">
    <source>
        <dbReference type="ARBA" id="ARBA00023014"/>
    </source>
</evidence>
<feature type="binding site" evidence="6">
    <location>
        <position position="278"/>
    </location>
    <ligand>
        <name>S-adenosyl-L-methionine</name>
        <dbReference type="ChEBI" id="CHEBI:59789"/>
    </ligand>
</feature>
<dbReference type="PROSITE" id="PS51687">
    <property type="entry name" value="SAM_MT_RNA_M5U"/>
    <property type="match status" value="1"/>
</dbReference>
<dbReference type="InterPro" id="IPR010280">
    <property type="entry name" value="U5_MeTrfase_fam"/>
</dbReference>
<dbReference type="RefSeq" id="WP_266153116.1">
    <property type="nucleotide sequence ID" value="NZ_JACHXV010000004.1"/>
</dbReference>
<keyword evidence="8" id="KW-1185">Reference proteome</keyword>
<keyword evidence="3 6" id="KW-0808">Transferase</keyword>
<evidence type="ECO:0000256" key="4">
    <source>
        <dbReference type="ARBA" id="ARBA00022691"/>
    </source>
</evidence>
<keyword evidence="1" id="KW-0479">Metal-binding</keyword>
<dbReference type="AlphaFoldDB" id="A0A839UXI8"/>
<name>A0A839UXI8_9PROT</name>
<keyword evidence="5" id="KW-0411">Iron-sulfur</keyword>
<dbReference type="Gene3D" id="3.40.50.150">
    <property type="entry name" value="Vaccinia Virus protein VP39"/>
    <property type="match status" value="1"/>
</dbReference>
<evidence type="ECO:0000256" key="1">
    <source>
        <dbReference type="ARBA" id="ARBA00022485"/>
    </source>
</evidence>